<keyword evidence="1" id="KW-0805">Transcription regulation</keyword>
<feature type="compositionally biased region" description="Polar residues" evidence="7">
    <location>
        <begin position="468"/>
        <end position="497"/>
    </location>
</feature>
<feature type="coiled-coil region" evidence="6">
    <location>
        <begin position="238"/>
        <end position="265"/>
    </location>
</feature>
<accession>A0A1C7LY65</accession>
<evidence type="ECO:0000256" key="5">
    <source>
        <dbReference type="ARBA" id="ARBA00023242"/>
    </source>
</evidence>
<feature type="region of interest" description="Disordered" evidence="7">
    <location>
        <begin position="115"/>
        <end position="195"/>
    </location>
</feature>
<dbReference type="PANTHER" id="PTHR10328:SF3">
    <property type="entry name" value="PROTEIN MAX"/>
    <property type="match status" value="1"/>
</dbReference>
<feature type="domain" description="BHLH" evidence="8">
    <location>
        <begin position="182"/>
        <end position="234"/>
    </location>
</feature>
<dbReference type="InterPro" id="IPR036638">
    <property type="entry name" value="HLH_DNA-bd_sf"/>
</dbReference>
<protein>
    <recommendedName>
        <fullName evidence="8">BHLH domain-containing protein</fullName>
    </recommendedName>
</protein>
<dbReference type="PROSITE" id="PS50888">
    <property type="entry name" value="BHLH"/>
    <property type="match status" value="1"/>
</dbReference>
<evidence type="ECO:0000256" key="6">
    <source>
        <dbReference type="SAM" id="Coils"/>
    </source>
</evidence>
<dbReference type="PANTHER" id="PTHR10328">
    <property type="entry name" value="PROTEIN MAX MYC-ASSOCIATED FACTOR X"/>
    <property type="match status" value="1"/>
</dbReference>
<evidence type="ECO:0000256" key="3">
    <source>
        <dbReference type="ARBA" id="ARBA00023159"/>
    </source>
</evidence>
<dbReference type="STRING" id="5627.A0A1C7LY65"/>
<dbReference type="SMART" id="SM00353">
    <property type="entry name" value="HLH"/>
    <property type="match status" value="1"/>
</dbReference>
<keyword evidence="6" id="KW-0175">Coiled coil</keyword>
<evidence type="ECO:0000256" key="4">
    <source>
        <dbReference type="ARBA" id="ARBA00023163"/>
    </source>
</evidence>
<feature type="compositionally biased region" description="Low complexity" evidence="7">
    <location>
        <begin position="158"/>
        <end position="169"/>
    </location>
</feature>
<feature type="compositionally biased region" description="Polar residues" evidence="7">
    <location>
        <begin position="135"/>
        <end position="145"/>
    </location>
</feature>
<feature type="region of interest" description="Disordered" evidence="7">
    <location>
        <begin position="416"/>
        <end position="515"/>
    </location>
</feature>
<dbReference type="AlphaFoldDB" id="A0A1C7LY65"/>
<feature type="compositionally biased region" description="Low complexity" evidence="7">
    <location>
        <begin position="117"/>
        <end position="134"/>
    </location>
</feature>
<dbReference type="GO" id="GO:0045944">
    <property type="term" value="P:positive regulation of transcription by RNA polymerase II"/>
    <property type="evidence" value="ECO:0007669"/>
    <property type="project" value="TreeGrafter"/>
</dbReference>
<evidence type="ECO:0000313" key="9">
    <source>
        <dbReference type="EMBL" id="OBZ69087.1"/>
    </source>
</evidence>
<feature type="compositionally biased region" description="Basic and acidic residues" evidence="7">
    <location>
        <begin position="179"/>
        <end position="195"/>
    </location>
</feature>
<dbReference type="OrthoDB" id="8964853at2759"/>
<keyword evidence="2" id="KW-0238">DNA-binding</keyword>
<evidence type="ECO:0000259" key="8">
    <source>
        <dbReference type="PROSITE" id="PS50888"/>
    </source>
</evidence>
<proteinExistence type="predicted"/>
<keyword evidence="5" id="KW-0539">Nucleus</keyword>
<evidence type="ECO:0000256" key="1">
    <source>
        <dbReference type="ARBA" id="ARBA00023015"/>
    </source>
</evidence>
<sequence>MARGSIEHRTSRRGGRRVGGGKTVATVAWKENRKQKPGIDRNGDDDGAKSNRTIPLVISRPLTASPTRLLLCKYYPEPPTTSNNPSSISSYLHILPIRQPHISIYPVNHSYNGSSLPVPSSPSAGNSPSSDSGPQTPVSPSNSVKTLALPPPVDGVHTSPSTNNSTSSQSKRKPSRRANTAERRATHNAVERQRRETLNGRFLDLAALLPNLSQIRRPSKSSIVNSSIAHIHSSRRHRLMAARELRLLKLEADALRRELNEWRDRSGLPRVEEPIRGDSFQMILSGEATTTATTKFVGAPTGAGHVDDMAMDDIRNPVAHPGAAALLKEANPFAHSVPAGSRAYPDGHAEPLRHVVREPRHAIRVRAFSYPGVVLCAIHAAIGHARAPQHDADKVASWNAQMFGALANPSAAVQGQLFTPPASSHGNTSPMSGSQQQQAYLMSLQRQHMLQQQRSGDVSPVGAGGRQRSGSINSVGSGYGSPGSNASGNNLPNSYDVMNSAGGTVPRRMSGGGGHWDDGMMGMGGMGMMKSAPISVGGGGNGHGYAAMML</sequence>
<feature type="region of interest" description="Disordered" evidence="7">
    <location>
        <begin position="1"/>
        <end position="52"/>
    </location>
</feature>
<evidence type="ECO:0000256" key="2">
    <source>
        <dbReference type="ARBA" id="ARBA00023125"/>
    </source>
</evidence>
<dbReference type="Proteomes" id="UP000092993">
    <property type="component" value="Unassembled WGS sequence"/>
</dbReference>
<dbReference type="OMA" id="RGEAFQM"/>
<dbReference type="Pfam" id="PF00010">
    <property type="entry name" value="HLH"/>
    <property type="match status" value="1"/>
</dbReference>
<feature type="compositionally biased region" description="Polar residues" evidence="7">
    <location>
        <begin position="416"/>
        <end position="456"/>
    </location>
</feature>
<feature type="compositionally biased region" description="Basic and acidic residues" evidence="7">
    <location>
        <begin position="30"/>
        <end position="49"/>
    </location>
</feature>
<dbReference type="CDD" id="cd00083">
    <property type="entry name" value="bHLH_SF"/>
    <property type="match status" value="1"/>
</dbReference>
<keyword evidence="3" id="KW-0010">Activator</keyword>
<dbReference type="GO" id="GO:0090575">
    <property type="term" value="C:RNA polymerase II transcription regulator complex"/>
    <property type="evidence" value="ECO:0007669"/>
    <property type="project" value="TreeGrafter"/>
</dbReference>
<keyword evidence="4" id="KW-0804">Transcription</keyword>
<organism evidence="9 10">
    <name type="scientific">Grifola frondosa</name>
    <name type="common">Maitake</name>
    <name type="synonym">Polyporus frondosus</name>
    <dbReference type="NCBI Taxonomy" id="5627"/>
    <lineage>
        <taxon>Eukaryota</taxon>
        <taxon>Fungi</taxon>
        <taxon>Dikarya</taxon>
        <taxon>Basidiomycota</taxon>
        <taxon>Agaricomycotina</taxon>
        <taxon>Agaricomycetes</taxon>
        <taxon>Polyporales</taxon>
        <taxon>Grifolaceae</taxon>
        <taxon>Grifola</taxon>
    </lineage>
</organism>
<keyword evidence="10" id="KW-1185">Reference proteome</keyword>
<dbReference type="GO" id="GO:0003700">
    <property type="term" value="F:DNA-binding transcription factor activity"/>
    <property type="evidence" value="ECO:0007669"/>
    <property type="project" value="TreeGrafter"/>
</dbReference>
<dbReference type="GO" id="GO:0003677">
    <property type="term" value="F:DNA binding"/>
    <property type="evidence" value="ECO:0007669"/>
    <property type="project" value="UniProtKB-KW"/>
</dbReference>
<dbReference type="InterPro" id="IPR011598">
    <property type="entry name" value="bHLH_dom"/>
</dbReference>
<evidence type="ECO:0000313" key="10">
    <source>
        <dbReference type="Proteomes" id="UP000092993"/>
    </source>
</evidence>
<evidence type="ECO:0000256" key="7">
    <source>
        <dbReference type="SAM" id="MobiDB-lite"/>
    </source>
</evidence>
<name>A0A1C7LY65_GRIFR</name>
<comment type="caution">
    <text evidence="9">The sequence shown here is derived from an EMBL/GenBank/DDBJ whole genome shotgun (WGS) entry which is preliminary data.</text>
</comment>
<dbReference type="EMBL" id="LUGG01000018">
    <property type="protein sequence ID" value="OBZ69087.1"/>
    <property type="molecule type" value="Genomic_DNA"/>
</dbReference>
<dbReference type="GO" id="GO:0046983">
    <property type="term" value="F:protein dimerization activity"/>
    <property type="evidence" value="ECO:0007669"/>
    <property type="project" value="InterPro"/>
</dbReference>
<gene>
    <name evidence="9" type="ORF">A0H81_10837</name>
</gene>
<dbReference type="Gene3D" id="4.10.280.10">
    <property type="entry name" value="Helix-loop-helix DNA-binding domain"/>
    <property type="match status" value="1"/>
</dbReference>
<reference evidence="9 10" key="1">
    <citation type="submission" date="2016-03" db="EMBL/GenBank/DDBJ databases">
        <title>Whole genome sequencing of Grifola frondosa 9006-11.</title>
        <authorList>
            <person name="Min B."/>
            <person name="Park H."/>
            <person name="Kim J.-G."/>
            <person name="Cho H."/>
            <person name="Oh Y.-L."/>
            <person name="Kong W.-S."/>
            <person name="Choi I.-G."/>
        </authorList>
    </citation>
    <scope>NUCLEOTIDE SEQUENCE [LARGE SCALE GENOMIC DNA]</scope>
    <source>
        <strain evidence="9 10">9006-11</strain>
    </source>
</reference>
<dbReference type="SUPFAM" id="SSF47459">
    <property type="entry name" value="HLH, helix-loop-helix DNA-binding domain"/>
    <property type="match status" value="1"/>
</dbReference>